<organism evidence="2 3">
    <name type="scientific">Mytilus coruscus</name>
    <name type="common">Sea mussel</name>
    <dbReference type="NCBI Taxonomy" id="42192"/>
    <lineage>
        <taxon>Eukaryota</taxon>
        <taxon>Metazoa</taxon>
        <taxon>Spiralia</taxon>
        <taxon>Lophotrochozoa</taxon>
        <taxon>Mollusca</taxon>
        <taxon>Bivalvia</taxon>
        <taxon>Autobranchia</taxon>
        <taxon>Pteriomorphia</taxon>
        <taxon>Mytilida</taxon>
        <taxon>Mytiloidea</taxon>
        <taxon>Mytilidae</taxon>
        <taxon>Mytilinae</taxon>
        <taxon>Mytilus</taxon>
    </lineage>
</organism>
<feature type="coiled-coil region" evidence="1">
    <location>
        <begin position="162"/>
        <end position="196"/>
    </location>
</feature>
<accession>A0A6J8EBT1</accession>
<dbReference type="Proteomes" id="UP000507470">
    <property type="component" value="Unassembled WGS sequence"/>
</dbReference>
<proteinExistence type="predicted"/>
<gene>
    <name evidence="2" type="ORF">MCOR_50583</name>
</gene>
<name>A0A6J8EBT1_MYTCO</name>
<evidence type="ECO:0000256" key="1">
    <source>
        <dbReference type="SAM" id="Coils"/>
    </source>
</evidence>
<protein>
    <submittedName>
        <fullName evidence="2">Uncharacterized protein</fullName>
    </submittedName>
</protein>
<feature type="coiled-coil region" evidence="1">
    <location>
        <begin position="86"/>
        <end position="113"/>
    </location>
</feature>
<evidence type="ECO:0000313" key="2">
    <source>
        <dbReference type="EMBL" id="CAC5418124.1"/>
    </source>
</evidence>
<reference evidence="2 3" key="1">
    <citation type="submission" date="2020-06" db="EMBL/GenBank/DDBJ databases">
        <authorList>
            <person name="Li R."/>
            <person name="Bekaert M."/>
        </authorList>
    </citation>
    <scope>NUCLEOTIDE SEQUENCE [LARGE SCALE GENOMIC DNA]</scope>
    <source>
        <strain evidence="3">wild</strain>
    </source>
</reference>
<keyword evidence="3" id="KW-1185">Reference proteome</keyword>
<dbReference type="EMBL" id="CACVKT020008868">
    <property type="protein sequence ID" value="CAC5418124.1"/>
    <property type="molecule type" value="Genomic_DNA"/>
</dbReference>
<keyword evidence="1" id="KW-0175">Coiled coil</keyword>
<dbReference type="AlphaFoldDB" id="A0A6J8EBT1"/>
<sequence length="245" mass="28365">MGSTEKITLKISGLWDNEGHIRHLTKAKIAIETVDEKLNEQERRHFIKKVKETELPIDRPVHYIPHHSVAKESSTTLKRIVYDCSCKDGREKIRQKKQELADDEQKLAEIETFCEPAPQGSLHYRCTNCHVRGHKADNNKGNSVCRNEKCNDYLSCGQKDKHKEYRDDKKKIQNRLKNIKNEIADLEDELVRATAYEAKSGNSFTKVVKDRLRKSNPTKYFQSSVLLRDVMALKTAYDNRIPIVS</sequence>
<evidence type="ECO:0000313" key="3">
    <source>
        <dbReference type="Proteomes" id="UP000507470"/>
    </source>
</evidence>